<dbReference type="AlphaFoldDB" id="A0A6G1GGY0"/>
<dbReference type="Pfam" id="PF08031">
    <property type="entry name" value="BBE"/>
    <property type="match status" value="1"/>
</dbReference>
<evidence type="ECO:0000313" key="5">
    <source>
        <dbReference type="EMBL" id="KAF1817328.1"/>
    </source>
</evidence>
<dbReference type="InterPro" id="IPR036318">
    <property type="entry name" value="FAD-bd_PCMH-like_sf"/>
</dbReference>
<dbReference type="GO" id="GO:0016491">
    <property type="term" value="F:oxidoreductase activity"/>
    <property type="evidence" value="ECO:0007669"/>
    <property type="project" value="UniProtKB-KW"/>
</dbReference>
<keyword evidence="2" id="KW-0560">Oxidoreductase</keyword>
<dbReference type="InterPro" id="IPR012951">
    <property type="entry name" value="BBE"/>
</dbReference>
<keyword evidence="3" id="KW-0732">Signal</keyword>
<dbReference type="SUPFAM" id="SSF56176">
    <property type="entry name" value="FAD-binding/transporter-associated domain-like"/>
    <property type="match status" value="1"/>
</dbReference>
<dbReference type="InterPro" id="IPR006094">
    <property type="entry name" value="Oxid_FAD_bind_N"/>
</dbReference>
<evidence type="ECO:0000313" key="6">
    <source>
        <dbReference type="Proteomes" id="UP000504638"/>
    </source>
</evidence>
<dbReference type="RefSeq" id="XP_033538959.1">
    <property type="nucleotide sequence ID" value="XM_033675857.1"/>
</dbReference>
<feature type="chain" id="PRO_5044632125" evidence="3">
    <location>
        <begin position="24"/>
        <end position="566"/>
    </location>
</feature>
<comment type="similarity">
    <text evidence="1">Belongs to the oxygen-dependent FAD-linked oxidoreductase family.</text>
</comment>
<dbReference type="InterPro" id="IPR016169">
    <property type="entry name" value="FAD-bd_PCMH_sub2"/>
</dbReference>
<sequence length="566" mass="62340">MLISSYNSALVCLAFSLPTLSLAGGHPHHARERCSFGDRCWPSSQEWRTFNKSVSGRLIASVPAALPCHDPDFNEGDCQAARTGWEDSFWRTGEPGAYSAIVWEMWNDLCLINGTQEERCGQGIVPKLSVDVQTVEDVQKSVNFAMEKYLYLVVKNTGHCHLGRSSGKGGFSIWTHNMKGRDWQDSFVPKDAPAGTSGIPAVTLQAGEQWRDIYIDGSERNRIVVGGSARTVGAAGGYLTGGGHSPFAHFYGLAVDNLLEVSLVTATGEAKIVNQYTDPDYFYAVRGGGGSSWGVITSVTYKTHPSPSHMHVGLVQFNGTDEASRRLILEKALAAIPSVTEGGYIGYGVQDQGFQGLFSQANATNDTFTKAFAPFFEITQLPGVSGQVFGFKLPSWRAYIDTFLTDPNIATNNVDTTRLLTKKVLQTKNKELVDLAFSYEGGCGFNFIGNVAQAERDNVATHDIWKESHTIFSIGSNYEDDAPTPEKVRKRRQTLEISKRLTEIVGEDGGTYINEASPFEPDWQNVFWGAKYKRLLKIKRKVDPTNLFVCNRCVGSDLLFEPWSKL</sequence>
<dbReference type="Gene3D" id="3.30.465.10">
    <property type="match status" value="2"/>
</dbReference>
<dbReference type="Pfam" id="PF01565">
    <property type="entry name" value="FAD_binding_4"/>
    <property type="match status" value="1"/>
</dbReference>
<keyword evidence="6" id="KW-1185">Reference proteome</keyword>
<evidence type="ECO:0000259" key="4">
    <source>
        <dbReference type="PROSITE" id="PS51387"/>
    </source>
</evidence>
<reference evidence="7" key="3">
    <citation type="submission" date="2025-04" db="UniProtKB">
        <authorList>
            <consortium name="RefSeq"/>
        </authorList>
    </citation>
    <scope>IDENTIFICATION</scope>
    <source>
        <strain evidence="7">CBS 781.70</strain>
    </source>
</reference>
<dbReference type="PANTHER" id="PTHR13878:SF91">
    <property type="entry name" value="FAD BINDING DOMAIN PROTEIN (AFU_ORTHOLOGUE AFUA_6G12070)-RELATED"/>
    <property type="match status" value="1"/>
</dbReference>
<dbReference type="GeneID" id="54416427"/>
<protein>
    <submittedName>
        <fullName evidence="5 7">FAD/FMN-containing protein</fullName>
    </submittedName>
</protein>
<proteinExistence type="inferred from homology"/>
<feature type="domain" description="FAD-binding PCMH-type" evidence="4">
    <location>
        <begin position="122"/>
        <end position="306"/>
    </location>
</feature>
<dbReference type="EMBL" id="ML975149">
    <property type="protein sequence ID" value="KAF1817328.1"/>
    <property type="molecule type" value="Genomic_DNA"/>
</dbReference>
<dbReference type="OrthoDB" id="9983560at2759"/>
<dbReference type="InterPro" id="IPR050432">
    <property type="entry name" value="FAD-linked_Oxidoreductases_BP"/>
</dbReference>
<feature type="signal peptide" evidence="3">
    <location>
        <begin position="1"/>
        <end position="23"/>
    </location>
</feature>
<evidence type="ECO:0000256" key="3">
    <source>
        <dbReference type="SAM" id="SignalP"/>
    </source>
</evidence>
<organism evidence="5">
    <name type="scientific">Eremomyces bilateralis CBS 781.70</name>
    <dbReference type="NCBI Taxonomy" id="1392243"/>
    <lineage>
        <taxon>Eukaryota</taxon>
        <taxon>Fungi</taxon>
        <taxon>Dikarya</taxon>
        <taxon>Ascomycota</taxon>
        <taxon>Pezizomycotina</taxon>
        <taxon>Dothideomycetes</taxon>
        <taxon>Dothideomycetes incertae sedis</taxon>
        <taxon>Eremomycetales</taxon>
        <taxon>Eremomycetaceae</taxon>
        <taxon>Eremomyces</taxon>
    </lineage>
</organism>
<gene>
    <name evidence="5 7" type="ORF">P152DRAFT_386920</name>
</gene>
<dbReference type="InterPro" id="IPR016166">
    <property type="entry name" value="FAD-bd_PCMH"/>
</dbReference>
<dbReference type="PROSITE" id="PS51387">
    <property type="entry name" value="FAD_PCMH"/>
    <property type="match status" value="1"/>
</dbReference>
<dbReference type="PANTHER" id="PTHR13878">
    <property type="entry name" value="GULONOLACTONE OXIDASE"/>
    <property type="match status" value="1"/>
</dbReference>
<reference evidence="7" key="2">
    <citation type="submission" date="2020-04" db="EMBL/GenBank/DDBJ databases">
        <authorList>
            <consortium name="NCBI Genome Project"/>
        </authorList>
    </citation>
    <scope>NUCLEOTIDE SEQUENCE</scope>
    <source>
        <strain evidence="7">CBS 781.70</strain>
    </source>
</reference>
<evidence type="ECO:0000256" key="1">
    <source>
        <dbReference type="ARBA" id="ARBA00005466"/>
    </source>
</evidence>
<reference evidence="5 7" key="1">
    <citation type="submission" date="2020-01" db="EMBL/GenBank/DDBJ databases">
        <authorList>
            <consortium name="DOE Joint Genome Institute"/>
            <person name="Haridas S."/>
            <person name="Albert R."/>
            <person name="Binder M."/>
            <person name="Bloem J."/>
            <person name="Labutti K."/>
            <person name="Salamov A."/>
            <person name="Andreopoulos B."/>
            <person name="Baker S.E."/>
            <person name="Barry K."/>
            <person name="Bills G."/>
            <person name="Bluhm B.H."/>
            <person name="Cannon C."/>
            <person name="Castanera R."/>
            <person name="Culley D.E."/>
            <person name="Daum C."/>
            <person name="Ezra D."/>
            <person name="Gonzalez J.B."/>
            <person name="Henrissat B."/>
            <person name="Kuo A."/>
            <person name="Liang C."/>
            <person name="Lipzen A."/>
            <person name="Lutzoni F."/>
            <person name="Magnuson J."/>
            <person name="Mondo S."/>
            <person name="Nolan M."/>
            <person name="Ohm R."/>
            <person name="Pangilinan J."/>
            <person name="Park H.-J."/>
            <person name="Ramirez L."/>
            <person name="Alfaro M."/>
            <person name="Sun H."/>
            <person name="Tritt A."/>
            <person name="Yoshinaga Y."/>
            <person name="Zwiers L.-H."/>
            <person name="Turgeon B.G."/>
            <person name="Goodwin S.B."/>
            <person name="Spatafora J.W."/>
            <person name="Crous P.W."/>
            <person name="Grigoriev I.V."/>
        </authorList>
    </citation>
    <scope>NUCLEOTIDE SEQUENCE</scope>
    <source>
        <strain evidence="5 7">CBS 781.70</strain>
    </source>
</reference>
<accession>A0A6G1GGY0</accession>
<evidence type="ECO:0000313" key="7">
    <source>
        <dbReference type="RefSeq" id="XP_033538959.1"/>
    </source>
</evidence>
<evidence type="ECO:0000256" key="2">
    <source>
        <dbReference type="ARBA" id="ARBA00023002"/>
    </source>
</evidence>
<name>A0A6G1GGY0_9PEZI</name>
<dbReference type="GO" id="GO:0071949">
    <property type="term" value="F:FAD binding"/>
    <property type="evidence" value="ECO:0007669"/>
    <property type="project" value="InterPro"/>
</dbReference>
<dbReference type="Proteomes" id="UP000504638">
    <property type="component" value="Unplaced"/>
</dbReference>